<dbReference type="Proteomes" id="UP000677228">
    <property type="component" value="Unassembled WGS sequence"/>
</dbReference>
<dbReference type="EMBL" id="CAJNOQ010009984">
    <property type="protein sequence ID" value="CAF1239426.1"/>
    <property type="molecule type" value="Genomic_DNA"/>
</dbReference>
<dbReference type="EMBL" id="CAJOBC010009989">
    <property type="protein sequence ID" value="CAF4001568.1"/>
    <property type="molecule type" value="Genomic_DNA"/>
</dbReference>
<evidence type="ECO:0000313" key="6">
    <source>
        <dbReference type="EMBL" id="CAF4120140.1"/>
    </source>
</evidence>
<evidence type="ECO:0000256" key="2">
    <source>
        <dbReference type="SAM" id="Phobius"/>
    </source>
</evidence>
<gene>
    <name evidence="3" type="ORF">GPM918_LOCUS25582</name>
    <name evidence="4" type="ORF">OVA965_LOCUS29023</name>
    <name evidence="5" type="ORF">SRO942_LOCUS25588</name>
    <name evidence="6" type="ORF">TMI583_LOCUS29787</name>
</gene>
<keyword evidence="7" id="KW-1185">Reference proteome</keyword>
<proteinExistence type="predicted"/>
<evidence type="ECO:0000256" key="1">
    <source>
        <dbReference type="SAM" id="MobiDB-lite"/>
    </source>
</evidence>
<protein>
    <submittedName>
        <fullName evidence="3">Uncharacterized protein</fullName>
    </submittedName>
</protein>
<feature type="compositionally biased region" description="Polar residues" evidence="1">
    <location>
        <begin position="38"/>
        <end position="47"/>
    </location>
</feature>
<evidence type="ECO:0000313" key="4">
    <source>
        <dbReference type="EMBL" id="CAF1311919.1"/>
    </source>
</evidence>
<evidence type="ECO:0000313" key="5">
    <source>
        <dbReference type="EMBL" id="CAF4001568.1"/>
    </source>
</evidence>
<dbReference type="Proteomes" id="UP000663829">
    <property type="component" value="Unassembled WGS sequence"/>
</dbReference>
<reference evidence="3" key="1">
    <citation type="submission" date="2021-02" db="EMBL/GenBank/DDBJ databases">
        <authorList>
            <person name="Nowell W R."/>
        </authorList>
    </citation>
    <scope>NUCLEOTIDE SEQUENCE</scope>
</reference>
<evidence type="ECO:0000313" key="7">
    <source>
        <dbReference type="Proteomes" id="UP000663829"/>
    </source>
</evidence>
<organism evidence="3 7">
    <name type="scientific">Didymodactylos carnosus</name>
    <dbReference type="NCBI Taxonomy" id="1234261"/>
    <lineage>
        <taxon>Eukaryota</taxon>
        <taxon>Metazoa</taxon>
        <taxon>Spiralia</taxon>
        <taxon>Gnathifera</taxon>
        <taxon>Rotifera</taxon>
        <taxon>Eurotatoria</taxon>
        <taxon>Bdelloidea</taxon>
        <taxon>Philodinida</taxon>
        <taxon>Philodinidae</taxon>
        <taxon>Didymodactylos</taxon>
    </lineage>
</organism>
<name>A0A814ZB95_9BILA</name>
<sequence length="160" mass="18629">MWPSGDVEWYTHEMKQQRPNFLKTASTKSESNHDQTSKDITQPQTEPITRDTWSETTKLKHHLELIQLRLEHLQQPSSFVIQLETTSEPSDRAVAYHTLSLMTKLGTIGKQLIEQQHVKTKMQQVLRWTLLLLMLVMFGVAIISQKKHQRMAVMILLVLN</sequence>
<keyword evidence="2" id="KW-1133">Transmembrane helix</keyword>
<dbReference type="EMBL" id="CAJNOK010020164">
    <property type="protein sequence ID" value="CAF1311919.1"/>
    <property type="molecule type" value="Genomic_DNA"/>
</dbReference>
<evidence type="ECO:0000313" key="3">
    <source>
        <dbReference type="EMBL" id="CAF1239426.1"/>
    </source>
</evidence>
<feature type="region of interest" description="Disordered" evidence="1">
    <location>
        <begin position="25"/>
        <end position="51"/>
    </location>
</feature>
<accession>A0A814ZB95</accession>
<comment type="caution">
    <text evidence="3">The sequence shown here is derived from an EMBL/GenBank/DDBJ whole genome shotgun (WGS) entry which is preliminary data.</text>
</comment>
<dbReference type="Proteomes" id="UP000682733">
    <property type="component" value="Unassembled WGS sequence"/>
</dbReference>
<dbReference type="Proteomes" id="UP000681722">
    <property type="component" value="Unassembled WGS sequence"/>
</dbReference>
<feature type="transmembrane region" description="Helical" evidence="2">
    <location>
        <begin position="125"/>
        <end position="144"/>
    </location>
</feature>
<dbReference type="AlphaFoldDB" id="A0A814ZB95"/>
<keyword evidence="2" id="KW-0472">Membrane</keyword>
<dbReference type="EMBL" id="CAJOBA010041752">
    <property type="protein sequence ID" value="CAF4120140.1"/>
    <property type="molecule type" value="Genomic_DNA"/>
</dbReference>
<keyword evidence="2" id="KW-0812">Transmembrane</keyword>